<keyword evidence="8 11" id="KW-1133">Transmembrane helix</keyword>
<evidence type="ECO:0000256" key="11">
    <source>
        <dbReference type="SAM" id="Phobius"/>
    </source>
</evidence>
<dbReference type="Gene3D" id="1.20.120.1770">
    <property type="match status" value="1"/>
</dbReference>
<evidence type="ECO:0000313" key="13">
    <source>
        <dbReference type="EMBL" id="KAK2144237.1"/>
    </source>
</evidence>
<dbReference type="SMART" id="SM00665">
    <property type="entry name" value="B561"/>
    <property type="match status" value="1"/>
</dbReference>
<sequence length="251" mass="28232">MDDMDKYQSMPMAGEHTNMKIFTGWVLLSQMFGLASVILVAVWMGNFRGGFAWQSNPSLQFNYHPLFMVIGMVFLYGDSILVYRVFRNERKTTVKVLHTVIHVLALIFSAVGLKAVFDSHNLATKPMPNMYCLHSWLGMITVVLFGMQWLVGFVAFLFPGLSMKIRTAYKPYHVFWGLAIFMVALASALTGVAEKAVFSNEDYSLKNNEGMLANCLGLMLLGLGLTVAYIVTTPDYARQTLPEEEQLQLTQ</sequence>
<evidence type="ECO:0000256" key="9">
    <source>
        <dbReference type="ARBA" id="ARBA00023004"/>
    </source>
</evidence>
<comment type="caution">
    <text evidence="13">The sequence shown here is derived from an EMBL/GenBank/DDBJ whole genome shotgun (WGS) entry which is preliminary data.</text>
</comment>
<dbReference type="PANTHER" id="PTHR10106:SF0">
    <property type="entry name" value="LD36721P"/>
    <property type="match status" value="1"/>
</dbReference>
<organism evidence="13 14">
    <name type="scientific">Paralvinella palmiformis</name>
    <dbReference type="NCBI Taxonomy" id="53620"/>
    <lineage>
        <taxon>Eukaryota</taxon>
        <taxon>Metazoa</taxon>
        <taxon>Spiralia</taxon>
        <taxon>Lophotrochozoa</taxon>
        <taxon>Annelida</taxon>
        <taxon>Polychaeta</taxon>
        <taxon>Sedentaria</taxon>
        <taxon>Canalipalpata</taxon>
        <taxon>Terebellida</taxon>
        <taxon>Terebelliformia</taxon>
        <taxon>Alvinellidae</taxon>
        <taxon>Paralvinella</taxon>
    </lineage>
</organism>
<feature type="transmembrane region" description="Helical" evidence="11">
    <location>
        <begin position="211"/>
        <end position="231"/>
    </location>
</feature>
<evidence type="ECO:0000256" key="4">
    <source>
        <dbReference type="ARBA" id="ARBA00022617"/>
    </source>
</evidence>
<keyword evidence="4" id="KW-0349">Heme</keyword>
<dbReference type="PANTHER" id="PTHR10106">
    <property type="entry name" value="CYTOCHROME B561-RELATED"/>
    <property type="match status" value="1"/>
</dbReference>
<feature type="transmembrane region" description="Helical" evidence="11">
    <location>
        <begin position="21"/>
        <end position="43"/>
    </location>
</feature>
<keyword evidence="3" id="KW-0813">Transport</keyword>
<dbReference type="Proteomes" id="UP001208570">
    <property type="component" value="Unassembled WGS sequence"/>
</dbReference>
<keyword evidence="6" id="KW-0479">Metal-binding</keyword>
<dbReference type="InterPro" id="IPR043205">
    <property type="entry name" value="CYB561/CYBRD1-like"/>
</dbReference>
<feature type="transmembrane region" description="Helical" evidence="11">
    <location>
        <begin position="137"/>
        <end position="161"/>
    </location>
</feature>
<evidence type="ECO:0000256" key="7">
    <source>
        <dbReference type="ARBA" id="ARBA00022982"/>
    </source>
</evidence>
<dbReference type="GO" id="GO:0016491">
    <property type="term" value="F:oxidoreductase activity"/>
    <property type="evidence" value="ECO:0007669"/>
    <property type="project" value="InterPro"/>
</dbReference>
<evidence type="ECO:0000259" key="12">
    <source>
        <dbReference type="PROSITE" id="PS50939"/>
    </source>
</evidence>
<evidence type="ECO:0000256" key="10">
    <source>
        <dbReference type="ARBA" id="ARBA00023136"/>
    </source>
</evidence>
<dbReference type="AlphaFoldDB" id="A0AAD9J0C6"/>
<evidence type="ECO:0000256" key="2">
    <source>
        <dbReference type="ARBA" id="ARBA00004141"/>
    </source>
</evidence>
<keyword evidence="10 11" id="KW-0472">Membrane</keyword>
<keyword evidence="9" id="KW-0408">Iron</keyword>
<feature type="transmembrane region" description="Helical" evidence="11">
    <location>
        <begin position="96"/>
        <end position="117"/>
    </location>
</feature>
<dbReference type="Pfam" id="PF03188">
    <property type="entry name" value="Cytochrom_B561"/>
    <property type="match status" value="1"/>
</dbReference>
<proteinExistence type="predicted"/>
<feature type="domain" description="Cytochrome b561" evidence="12">
    <location>
        <begin position="28"/>
        <end position="232"/>
    </location>
</feature>
<dbReference type="InterPro" id="IPR006593">
    <property type="entry name" value="Cyt_b561/ferric_Rdtase_TM"/>
</dbReference>
<evidence type="ECO:0000256" key="6">
    <source>
        <dbReference type="ARBA" id="ARBA00022723"/>
    </source>
</evidence>
<reference evidence="13" key="1">
    <citation type="journal article" date="2023" name="Mol. Biol. Evol.">
        <title>Third-Generation Sequencing Reveals the Adaptive Role of the Epigenome in Three Deep-Sea Polychaetes.</title>
        <authorList>
            <person name="Perez M."/>
            <person name="Aroh O."/>
            <person name="Sun Y."/>
            <person name="Lan Y."/>
            <person name="Juniper S.K."/>
            <person name="Young C.R."/>
            <person name="Angers B."/>
            <person name="Qian P.Y."/>
        </authorList>
    </citation>
    <scope>NUCLEOTIDE SEQUENCE</scope>
    <source>
        <strain evidence="13">P08H-3</strain>
    </source>
</reference>
<protein>
    <recommendedName>
        <fullName evidence="12">Cytochrome b561 domain-containing protein</fullName>
    </recommendedName>
</protein>
<keyword evidence="5 11" id="KW-0812">Transmembrane</keyword>
<evidence type="ECO:0000256" key="1">
    <source>
        <dbReference type="ARBA" id="ARBA00001970"/>
    </source>
</evidence>
<evidence type="ECO:0000256" key="8">
    <source>
        <dbReference type="ARBA" id="ARBA00022989"/>
    </source>
</evidence>
<keyword evidence="14" id="KW-1185">Reference proteome</keyword>
<dbReference type="GO" id="GO:0046872">
    <property type="term" value="F:metal ion binding"/>
    <property type="evidence" value="ECO:0007669"/>
    <property type="project" value="UniProtKB-KW"/>
</dbReference>
<dbReference type="GO" id="GO:0016020">
    <property type="term" value="C:membrane"/>
    <property type="evidence" value="ECO:0007669"/>
    <property type="project" value="UniProtKB-SubCell"/>
</dbReference>
<evidence type="ECO:0000256" key="5">
    <source>
        <dbReference type="ARBA" id="ARBA00022692"/>
    </source>
</evidence>
<keyword evidence="7" id="KW-0249">Electron transport</keyword>
<evidence type="ECO:0000313" key="14">
    <source>
        <dbReference type="Proteomes" id="UP001208570"/>
    </source>
</evidence>
<feature type="transmembrane region" description="Helical" evidence="11">
    <location>
        <begin position="173"/>
        <end position="191"/>
    </location>
</feature>
<evidence type="ECO:0000256" key="3">
    <source>
        <dbReference type="ARBA" id="ARBA00022448"/>
    </source>
</evidence>
<gene>
    <name evidence="13" type="ORF">LSH36_776g03000</name>
</gene>
<comment type="cofactor">
    <cofactor evidence="1">
        <name>heme b</name>
        <dbReference type="ChEBI" id="CHEBI:60344"/>
    </cofactor>
</comment>
<dbReference type="FunFam" id="1.20.120.1770:FF:000001">
    <property type="entry name" value="Cytochrome b reductase 1"/>
    <property type="match status" value="1"/>
</dbReference>
<accession>A0AAD9J0C6</accession>
<dbReference type="PROSITE" id="PS50939">
    <property type="entry name" value="CYTOCHROME_B561"/>
    <property type="match status" value="1"/>
</dbReference>
<comment type="subcellular location">
    <subcellularLocation>
        <location evidence="2">Membrane</location>
        <topology evidence="2">Multi-pass membrane protein</topology>
    </subcellularLocation>
</comment>
<dbReference type="EMBL" id="JAODUP010000776">
    <property type="protein sequence ID" value="KAK2144237.1"/>
    <property type="molecule type" value="Genomic_DNA"/>
</dbReference>
<name>A0AAD9J0C6_9ANNE</name>
<feature type="transmembrane region" description="Helical" evidence="11">
    <location>
        <begin position="63"/>
        <end position="84"/>
    </location>
</feature>